<feature type="compositionally biased region" description="Basic and acidic residues" evidence="1">
    <location>
        <begin position="312"/>
        <end position="331"/>
    </location>
</feature>
<gene>
    <name evidence="2" type="ORF">CVT24_007691</name>
</gene>
<dbReference type="Proteomes" id="UP000284842">
    <property type="component" value="Unassembled WGS sequence"/>
</dbReference>
<accession>A0A409YKX3</accession>
<name>A0A409YKX3_9AGAR</name>
<sequence length="331" mass="37121">MTQDIFHLWDDAPEPKLVAYIYGASPTADGLQQTEAIRDIIKRFLPDASPRVQHAPPFRKRIPFEPAAPKLVTNLTQDEKRILLNRRLLVTDRVATFFQPLFPSPPTPAFCLQNYAAANTPESYREVEEMVRNCIRRELGEGNFAHFVTNHHDNVGGFEELPLQDAIEQTLEQLLASVNVKGFTMPTREGYARSIFAVEMFPLTNDHTIHEYWLQRLRSIKYYGDFGLAEVRESFNCNLCKAMNHIASTCPFPEIPNFPPPFSKLGTHNATTSTPQPAGTQPPLSLHSLFPSMAAQVKTEESKGRGTGGRARGRESGKGKGKARDVGRKAF</sequence>
<protein>
    <submittedName>
        <fullName evidence="2">Uncharacterized protein</fullName>
    </submittedName>
</protein>
<proteinExistence type="predicted"/>
<feature type="compositionally biased region" description="Polar residues" evidence="1">
    <location>
        <begin position="266"/>
        <end position="283"/>
    </location>
</feature>
<evidence type="ECO:0000313" key="2">
    <source>
        <dbReference type="EMBL" id="PPR03686.1"/>
    </source>
</evidence>
<dbReference type="OrthoDB" id="2664977at2759"/>
<organism evidence="2 3">
    <name type="scientific">Panaeolus cyanescens</name>
    <dbReference type="NCBI Taxonomy" id="181874"/>
    <lineage>
        <taxon>Eukaryota</taxon>
        <taxon>Fungi</taxon>
        <taxon>Dikarya</taxon>
        <taxon>Basidiomycota</taxon>
        <taxon>Agaricomycotina</taxon>
        <taxon>Agaricomycetes</taxon>
        <taxon>Agaricomycetidae</taxon>
        <taxon>Agaricales</taxon>
        <taxon>Agaricineae</taxon>
        <taxon>Galeropsidaceae</taxon>
        <taxon>Panaeolus</taxon>
    </lineage>
</organism>
<comment type="caution">
    <text evidence="2">The sequence shown here is derived from an EMBL/GenBank/DDBJ whole genome shotgun (WGS) entry which is preliminary data.</text>
</comment>
<dbReference type="AlphaFoldDB" id="A0A409YKX3"/>
<reference evidence="2 3" key="1">
    <citation type="journal article" date="2018" name="Evol. Lett.">
        <title>Horizontal gene cluster transfer increased hallucinogenic mushroom diversity.</title>
        <authorList>
            <person name="Reynolds H.T."/>
            <person name="Vijayakumar V."/>
            <person name="Gluck-Thaler E."/>
            <person name="Korotkin H.B."/>
            <person name="Matheny P.B."/>
            <person name="Slot J.C."/>
        </authorList>
    </citation>
    <scope>NUCLEOTIDE SEQUENCE [LARGE SCALE GENOMIC DNA]</scope>
    <source>
        <strain evidence="2 3">2629</strain>
    </source>
</reference>
<dbReference type="EMBL" id="NHTK01001035">
    <property type="protein sequence ID" value="PPR03686.1"/>
    <property type="molecule type" value="Genomic_DNA"/>
</dbReference>
<evidence type="ECO:0000256" key="1">
    <source>
        <dbReference type="SAM" id="MobiDB-lite"/>
    </source>
</evidence>
<dbReference type="InParanoid" id="A0A409YKX3"/>
<feature type="region of interest" description="Disordered" evidence="1">
    <location>
        <begin position="261"/>
        <end position="331"/>
    </location>
</feature>
<evidence type="ECO:0000313" key="3">
    <source>
        <dbReference type="Proteomes" id="UP000284842"/>
    </source>
</evidence>
<keyword evidence="3" id="KW-1185">Reference proteome</keyword>